<proteinExistence type="predicted"/>
<evidence type="ECO:0000313" key="3">
    <source>
        <dbReference type="Proteomes" id="UP000291116"/>
    </source>
</evidence>
<dbReference type="AlphaFoldDB" id="A0A448YW45"/>
<reference evidence="2 3" key="1">
    <citation type="submission" date="2019-01" db="EMBL/GenBank/DDBJ databases">
        <authorList>
            <person name="Ferrante I. M."/>
        </authorList>
    </citation>
    <scope>NUCLEOTIDE SEQUENCE [LARGE SCALE GENOMIC DNA]</scope>
    <source>
        <strain evidence="2 3">B856</strain>
    </source>
</reference>
<protein>
    <submittedName>
        <fullName evidence="2">Uncharacterized protein</fullName>
    </submittedName>
</protein>
<name>A0A448YW45_9STRA</name>
<organism evidence="2 3">
    <name type="scientific">Pseudo-nitzschia multistriata</name>
    <dbReference type="NCBI Taxonomy" id="183589"/>
    <lineage>
        <taxon>Eukaryota</taxon>
        <taxon>Sar</taxon>
        <taxon>Stramenopiles</taxon>
        <taxon>Ochrophyta</taxon>
        <taxon>Bacillariophyta</taxon>
        <taxon>Bacillariophyceae</taxon>
        <taxon>Bacillariophycidae</taxon>
        <taxon>Bacillariales</taxon>
        <taxon>Bacillariaceae</taxon>
        <taxon>Pseudo-nitzschia</taxon>
    </lineage>
</organism>
<feature type="region of interest" description="Disordered" evidence="1">
    <location>
        <begin position="91"/>
        <end position="116"/>
    </location>
</feature>
<gene>
    <name evidence="2" type="ORF">PSNMU_V1.4_AUG-EV-PASAV3_0006250</name>
</gene>
<dbReference type="EMBL" id="CAACVS010000016">
    <property type="protein sequence ID" value="VEU34032.1"/>
    <property type="molecule type" value="Genomic_DNA"/>
</dbReference>
<keyword evidence="3" id="KW-1185">Reference proteome</keyword>
<evidence type="ECO:0000256" key="1">
    <source>
        <dbReference type="SAM" id="MobiDB-lite"/>
    </source>
</evidence>
<evidence type="ECO:0000313" key="2">
    <source>
        <dbReference type="EMBL" id="VEU34032.1"/>
    </source>
</evidence>
<sequence length="116" mass="12877">MTKLERPMLSSFCIRYKGVLENSSTLTNKASDLRASTVSASRQHKFFLRASPLALKGLHLQMILIGLSSFSTSLMDPPPAFGLWLKISSGGRRESEEEDEVERDKSTLVVSSMLDI</sequence>
<dbReference type="Proteomes" id="UP000291116">
    <property type="component" value="Unassembled WGS sequence"/>
</dbReference>
<accession>A0A448YW45</accession>